<dbReference type="FunFam" id="1.25.40.10:FF:000073">
    <property type="entry name" value="Pentatricopeptide repeat-containing protein chloroplastic"/>
    <property type="match status" value="1"/>
</dbReference>
<dbReference type="Pfam" id="PF01535">
    <property type="entry name" value="PPR"/>
    <property type="match status" value="7"/>
</dbReference>
<dbReference type="FunFam" id="1.25.40.10:FF:001967">
    <property type="entry name" value="Pentatricopeptide repeat-containing protein isoform A"/>
    <property type="match status" value="1"/>
</dbReference>
<evidence type="ECO:0000313" key="4">
    <source>
        <dbReference type="EMBL" id="KAG6492789.1"/>
    </source>
</evidence>
<keyword evidence="5" id="KW-1185">Reference proteome</keyword>
<dbReference type="FunFam" id="1.25.40.10:FF:000353">
    <property type="entry name" value="Pentatricopeptide repeat-containing protein At4g39530"/>
    <property type="match status" value="1"/>
</dbReference>
<dbReference type="SUPFAM" id="SSF48452">
    <property type="entry name" value="TPR-like"/>
    <property type="match status" value="1"/>
</dbReference>
<dbReference type="Proteomes" id="UP000734854">
    <property type="component" value="Unassembled WGS sequence"/>
</dbReference>
<evidence type="ECO:0000256" key="1">
    <source>
        <dbReference type="ARBA" id="ARBA00022737"/>
    </source>
</evidence>
<dbReference type="Pfam" id="PF13041">
    <property type="entry name" value="PPR_2"/>
    <property type="match status" value="4"/>
</dbReference>
<sequence>MYAASLQNFNSISRNPFLKAQTLANLLQLFNCNHSHHHHLQPIHAQFIVSGFNSDLFLSNLLLNGYSKSGHLRYARRLFDRMPATNLISWSSMISMYAQHDQAGEAISLFRFFCRSSFQCPNEFILASVLRACVQLRMLNFACQVHNLIAKTGFSVDIYVGTSLINAYAKAGSMDEAMLIFKELPVRNSVTWTAVITGYSQIGRSWVSLELFDEMRKYRIQPDRFVLSSVISACSDVDFLKGGRQIHGYLYRSGAEMDISINNVLIDLYCKCCRIQIARRQFDSMNDRNLVSWTTMIAGYMQNSLDSSAINLFSEMTQLGWKADGFACTSVLNSSGSLVALHQGKQVHGYVIKANLDCDEYVKNGLLDMYAKCNSLDYARNVFDCMTEYNVISYNAMIEGYARHEKLVEAVTLFNRMRSRSVNPSLLTFVSLLGVSASLLAVDLSKQIHGLMIKDGTALDLFAGSALVDVYSKCSFVDDARAVFEKMEDRDLVVWNAMIYGYTQNGQGEEALKLFHQLQVSGLIPTEYTFVALIIVASNLASLFHGLQYHTMIIKTGVDFDPHVLNALIDMYAKCGCINEAWTLFASTPGRDVVCWNSMISRYAQHGHANDALKLFQMMIQEEIKPNYVTFVGVLSACVHAGLVEEGLRHFHSMEDIYGIVPGNEHYASVVSLLGKAGKVHEAREFIKKMPIEPAAVIWRSLLSACQVFGDVELAKYAAEMAISANPKHSGPYVLLSNIFASKGMWTDVEEVRKEMEHCLTTKEPGYSWIEVMKEIHVFIARGLVLDIHELPEDLAANFLSKLFCQIDKAFCCQIDCTWIHGSDLCPLWKLCQLLDHVREPTYQDCDDCSYLQLPLHMNDHDGQDAK</sequence>
<evidence type="ECO:0000256" key="3">
    <source>
        <dbReference type="PROSITE-ProRule" id="PRU00708"/>
    </source>
</evidence>
<dbReference type="AlphaFoldDB" id="A0A8J5FS00"/>
<evidence type="ECO:0008006" key="6">
    <source>
        <dbReference type="Google" id="ProtNLM"/>
    </source>
</evidence>
<dbReference type="Pfam" id="PF20431">
    <property type="entry name" value="E_motif"/>
    <property type="match status" value="1"/>
</dbReference>
<protein>
    <recommendedName>
        <fullName evidence="6">Pentatricopeptide repeat-containing protein</fullName>
    </recommendedName>
</protein>
<feature type="repeat" description="PPR" evidence="3">
    <location>
        <begin position="157"/>
        <end position="187"/>
    </location>
</feature>
<dbReference type="FunFam" id="1.25.40.10:FF:000381">
    <property type="entry name" value="Pentatricopeptide repeat-containing protein"/>
    <property type="match status" value="1"/>
</dbReference>
<dbReference type="GO" id="GO:0003729">
    <property type="term" value="F:mRNA binding"/>
    <property type="evidence" value="ECO:0007669"/>
    <property type="project" value="UniProtKB-ARBA"/>
</dbReference>
<feature type="repeat" description="PPR" evidence="3">
    <location>
        <begin position="592"/>
        <end position="626"/>
    </location>
</feature>
<dbReference type="NCBIfam" id="TIGR00756">
    <property type="entry name" value="PPR"/>
    <property type="match status" value="5"/>
</dbReference>
<dbReference type="PANTHER" id="PTHR47926:SF527">
    <property type="entry name" value="PENTATRICOPEPTIDE REPEAT-CONTAINING PROTEIN"/>
    <property type="match status" value="1"/>
</dbReference>
<dbReference type="InterPro" id="IPR046960">
    <property type="entry name" value="PPR_At4g14850-like_plant"/>
</dbReference>
<feature type="repeat" description="PPR" evidence="3">
    <location>
        <begin position="55"/>
        <end position="89"/>
    </location>
</feature>
<dbReference type="Gene3D" id="1.25.40.10">
    <property type="entry name" value="Tetratricopeptide repeat domain"/>
    <property type="match status" value="5"/>
</dbReference>
<dbReference type="InterPro" id="IPR011990">
    <property type="entry name" value="TPR-like_helical_dom_sf"/>
</dbReference>
<feature type="repeat" description="PPR" evidence="3">
    <location>
        <begin position="390"/>
        <end position="424"/>
    </location>
</feature>
<organism evidence="4 5">
    <name type="scientific">Zingiber officinale</name>
    <name type="common">Ginger</name>
    <name type="synonym">Amomum zingiber</name>
    <dbReference type="NCBI Taxonomy" id="94328"/>
    <lineage>
        <taxon>Eukaryota</taxon>
        <taxon>Viridiplantae</taxon>
        <taxon>Streptophyta</taxon>
        <taxon>Embryophyta</taxon>
        <taxon>Tracheophyta</taxon>
        <taxon>Spermatophyta</taxon>
        <taxon>Magnoliopsida</taxon>
        <taxon>Liliopsida</taxon>
        <taxon>Zingiberales</taxon>
        <taxon>Zingiberaceae</taxon>
        <taxon>Zingiber</taxon>
    </lineage>
</organism>
<dbReference type="PROSITE" id="PS51375">
    <property type="entry name" value="PPR"/>
    <property type="match status" value="7"/>
</dbReference>
<dbReference type="EMBL" id="JACMSC010000013">
    <property type="protein sequence ID" value="KAG6492789.1"/>
    <property type="molecule type" value="Genomic_DNA"/>
</dbReference>
<dbReference type="FunFam" id="1.25.40.10:FF:000090">
    <property type="entry name" value="Pentatricopeptide repeat-containing protein, chloroplastic"/>
    <property type="match status" value="1"/>
</dbReference>
<dbReference type="GO" id="GO:0009451">
    <property type="term" value="P:RNA modification"/>
    <property type="evidence" value="ECO:0007669"/>
    <property type="project" value="InterPro"/>
</dbReference>
<name>A0A8J5FS00_ZINOF</name>
<gene>
    <name evidence="4" type="ORF">ZIOFF_047756</name>
</gene>
<accession>A0A8J5FS00</accession>
<dbReference type="PANTHER" id="PTHR47926">
    <property type="entry name" value="PENTATRICOPEPTIDE REPEAT-CONTAINING PROTEIN"/>
    <property type="match status" value="1"/>
</dbReference>
<feature type="repeat" description="PPR" evidence="3">
    <location>
        <begin position="491"/>
        <end position="525"/>
    </location>
</feature>
<dbReference type="InterPro" id="IPR046848">
    <property type="entry name" value="E_motif"/>
</dbReference>
<comment type="similarity">
    <text evidence="2">Belongs to the PPR family. PCMP-E subfamily.</text>
</comment>
<comment type="caution">
    <text evidence="4">The sequence shown here is derived from an EMBL/GenBank/DDBJ whole genome shotgun (WGS) entry which is preliminary data.</text>
</comment>
<evidence type="ECO:0000256" key="2">
    <source>
        <dbReference type="ARBA" id="ARBA00061659"/>
    </source>
</evidence>
<proteinExistence type="inferred from homology"/>
<dbReference type="FunFam" id="1.25.40.10:FF:000361">
    <property type="entry name" value="Pentatricopeptide repeat-containing protein chloroplastic"/>
    <property type="match status" value="1"/>
</dbReference>
<feature type="repeat" description="PPR" evidence="3">
    <location>
        <begin position="188"/>
        <end position="222"/>
    </location>
</feature>
<feature type="repeat" description="PPR" evidence="3">
    <location>
        <begin position="289"/>
        <end position="323"/>
    </location>
</feature>
<reference evidence="4 5" key="1">
    <citation type="submission" date="2020-08" db="EMBL/GenBank/DDBJ databases">
        <title>Plant Genome Project.</title>
        <authorList>
            <person name="Zhang R.-G."/>
        </authorList>
    </citation>
    <scope>NUCLEOTIDE SEQUENCE [LARGE SCALE GENOMIC DNA]</scope>
    <source>
        <tissue evidence="4">Rhizome</tissue>
    </source>
</reference>
<evidence type="ECO:0000313" key="5">
    <source>
        <dbReference type="Proteomes" id="UP000734854"/>
    </source>
</evidence>
<keyword evidence="1" id="KW-0677">Repeat</keyword>
<dbReference type="InterPro" id="IPR002885">
    <property type="entry name" value="PPR_rpt"/>
</dbReference>